<dbReference type="EMBL" id="GL377302">
    <property type="protein sequence ID" value="EFJ02929.1"/>
    <property type="molecule type" value="Genomic_DNA"/>
</dbReference>
<dbReference type="GeneID" id="9597445"/>
<dbReference type="STRING" id="578458.D8PNY0"/>
<gene>
    <name evidence="3" type="ORF">SCHCODRAFT_254908</name>
</gene>
<accession>D8PNY0</accession>
<dbReference type="eggNOG" id="ENOG502S6HU">
    <property type="taxonomic scope" value="Eukaryota"/>
</dbReference>
<proteinExistence type="predicted"/>
<name>D8PNY0_SCHCM</name>
<dbReference type="Proteomes" id="UP000007431">
    <property type="component" value="Unassembled WGS sequence"/>
</dbReference>
<dbReference type="AlphaFoldDB" id="D8PNY0"/>
<dbReference type="KEGG" id="scm:SCHCO_02621374"/>
<feature type="compositionally biased region" description="Basic and acidic residues" evidence="1">
    <location>
        <begin position="651"/>
        <end position="664"/>
    </location>
</feature>
<organism evidence="4">
    <name type="scientific">Schizophyllum commune (strain H4-8 / FGSC 9210)</name>
    <name type="common">Split gill fungus</name>
    <dbReference type="NCBI Taxonomy" id="578458"/>
    <lineage>
        <taxon>Eukaryota</taxon>
        <taxon>Fungi</taxon>
        <taxon>Dikarya</taxon>
        <taxon>Basidiomycota</taxon>
        <taxon>Agaricomycotina</taxon>
        <taxon>Agaricomycetes</taxon>
        <taxon>Agaricomycetidae</taxon>
        <taxon>Agaricales</taxon>
        <taxon>Schizophyllaceae</taxon>
        <taxon>Schizophyllum</taxon>
    </lineage>
</organism>
<dbReference type="HOGENOM" id="CLU_014992_0_0_1"/>
<feature type="region of interest" description="Disordered" evidence="1">
    <location>
        <begin position="46"/>
        <end position="84"/>
    </location>
</feature>
<evidence type="ECO:0000256" key="1">
    <source>
        <dbReference type="SAM" id="MobiDB-lite"/>
    </source>
</evidence>
<feature type="region of interest" description="Disordered" evidence="1">
    <location>
        <begin position="970"/>
        <end position="989"/>
    </location>
</feature>
<reference evidence="3 4" key="1">
    <citation type="journal article" date="2010" name="Nat. Biotechnol.">
        <title>Genome sequence of the model mushroom Schizophyllum commune.</title>
        <authorList>
            <person name="Ohm R.A."/>
            <person name="de Jong J.F."/>
            <person name="Lugones L.G."/>
            <person name="Aerts A."/>
            <person name="Kothe E."/>
            <person name="Stajich J.E."/>
            <person name="de Vries R.P."/>
            <person name="Record E."/>
            <person name="Levasseur A."/>
            <person name="Baker S.E."/>
            <person name="Bartholomew K.A."/>
            <person name="Coutinho P.M."/>
            <person name="Erdmann S."/>
            <person name="Fowler T.J."/>
            <person name="Gathman A.C."/>
            <person name="Lombard V."/>
            <person name="Henrissat B."/>
            <person name="Knabe N."/>
            <person name="Kuees U."/>
            <person name="Lilly W.W."/>
            <person name="Lindquist E."/>
            <person name="Lucas S."/>
            <person name="Magnuson J.K."/>
            <person name="Piumi F."/>
            <person name="Raudaskoski M."/>
            <person name="Salamov A."/>
            <person name="Schmutz J."/>
            <person name="Schwarze F.W.M.R."/>
            <person name="vanKuyk P.A."/>
            <person name="Horton J.S."/>
            <person name="Grigoriev I.V."/>
            <person name="Woesten H.A.B."/>
        </authorList>
    </citation>
    <scope>NUCLEOTIDE SEQUENCE [LARGE SCALE GENOMIC DNA]</scope>
    <source>
        <strain evidence="4">H4-8 / FGSC 9210</strain>
    </source>
</reference>
<evidence type="ECO:0000313" key="3">
    <source>
        <dbReference type="EMBL" id="EFJ02929.1"/>
    </source>
</evidence>
<feature type="compositionally biased region" description="Polar residues" evidence="1">
    <location>
        <begin position="681"/>
        <end position="698"/>
    </location>
</feature>
<dbReference type="OrthoDB" id="2564267at2759"/>
<feature type="region of interest" description="Disordered" evidence="1">
    <location>
        <begin position="105"/>
        <end position="159"/>
    </location>
</feature>
<evidence type="ECO:0000313" key="4">
    <source>
        <dbReference type="Proteomes" id="UP000007431"/>
    </source>
</evidence>
<keyword evidence="2" id="KW-0732">Signal</keyword>
<dbReference type="RefSeq" id="XP_003037831.1">
    <property type="nucleotide sequence ID" value="XM_003037785.1"/>
</dbReference>
<feature type="chain" id="PRO_5003120137" evidence="2">
    <location>
        <begin position="20"/>
        <end position="1005"/>
    </location>
</feature>
<feature type="region of interest" description="Disordered" evidence="1">
    <location>
        <begin position="644"/>
        <end position="916"/>
    </location>
</feature>
<feature type="region of interest" description="Disordered" evidence="1">
    <location>
        <begin position="227"/>
        <end position="274"/>
    </location>
</feature>
<feature type="compositionally biased region" description="Pro residues" evidence="1">
    <location>
        <begin position="970"/>
        <end position="985"/>
    </location>
</feature>
<feature type="signal peptide" evidence="2">
    <location>
        <begin position="1"/>
        <end position="19"/>
    </location>
</feature>
<dbReference type="OMA" id="IMPSPLQ"/>
<dbReference type="VEuPathDB" id="FungiDB:SCHCODRAFT_02621374"/>
<sequence>MATPSMAPALFSRLQLAAALIEYDNDPEDPDAPNRSAQESAIFAHFRRNPRPQHVPRQSDYLGVALPSEAGGAPARDSKAAELRQSIAEYRRSRGTSLDMLRNPFAQEDVPEESSMHEPEREPEEEMDLSSWGLDALFPKDKKGKGKAKAKSDTLPVQKSVQPLLSPQAQQVFPHADLPTIPRRTERSQSAGNLDELVGATGDDRRRTIAAALDYEQIVPMRRRAVSNPLEPSTSAAAAEPSSGLAYLDEDPIEDDPPMRIPFPAQSERSASPMVQDRASDYFGHQRTHSAASGNLLAEAERRRVSSNATQALLDENNPFNIRPPTRSSRFDPKMAAHARTTSFASMGSRLPLNDADMQSVHTNARFERERSRPLSTLELLRPKVLVMPSPLQSTAMQPPPAPPITRDGFILSSDGTPLPPGARASRRASALHAFGIDPSAIPVASNSFTPNPRANLTLSQLTFRNNLAVDGQRDVAYADIDASLPRATHDGEQIELEDPPVQPDVTRPASVAASQLPARGPGKLFGVSLIDHLEQRKAEMRSKQRVFTGDNRPTMMARGQLQRQTTLIDPNTLNIRPQTQRMSSYQSAPDIMRRQSQGKPLVDMTAEGLTPSRALGQPSAVRSVFGVDTLWEREMAKVKEIEAQEAAEEEERRRKEAEEEARNPKKKKKSKKGKKEQAPGESSLTVNEVSPSASSVADTPPVPDVPRVSAEPPTLPDVPKVLARGPPRPADDDDESSESDDDEEAQPTPRKSEDTGNWFAGASDDEGEAGPRRTTGTGPRYPKKAASQPKPPPQDDDSEEDLPLTATLNRAMARQTIAQALDDSEDEDKPLAAVMNKKRTTSTAGSVLPTLGSEGGLLSKEFDNLLSSKKGGDDEDDEDNQPLGLRASRAIPSIAGGEDDDDKPLALHPDQQRKSQFIAAQQQNLAAQQMMFQQQQQMMMNPMASMYFNPSMVGSGFFAPPMGTGMMPMMPPPQAPPSPPPVPNPAKFGLVDRWRRDVAVEGEP</sequence>
<feature type="compositionally biased region" description="Low complexity" evidence="1">
    <location>
        <begin position="231"/>
        <end position="243"/>
    </location>
</feature>
<protein>
    <submittedName>
        <fullName evidence="3">Uncharacterized protein</fullName>
    </submittedName>
</protein>
<keyword evidence="4" id="KW-1185">Reference proteome</keyword>
<dbReference type="InParanoid" id="D8PNY0"/>
<evidence type="ECO:0000256" key="2">
    <source>
        <dbReference type="SAM" id="SignalP"/>
    </source>
</evidence>
<feature type="compositionally biased region" description="Acidic residues" evidence="1">
    <location>
        <begin position="732"/>
        <end position="746"/>
    </location>
</feature>
<feature type="compositionally biased region" description="Basic residues" evidence="1">
    <location>
        <begin position="665"/>
        <end position="675"/>
    </location>
</feature>